<organism evidence="3 4">
    <name type="scientific">Fusarium vanettenii (strain ATCC MYA-4622 / CBS 123669 / FGSC 9596 / NRRL 45880 / 77-13-4)</name>
    <name type="common">Fusarium solani subsp. pisi</name>
    <dbReference type="NCBI Taxonomy" id="660122"/>
    <lineage>
        <taxon>Eukaryota</taxon>
        <taxon>Fungi</taxon>
        <taxon>Dikarya</taxon>
        <taxon>Ascomycota</taxon>
        <taxon>Pezizomycotina</taxon>
        <taxon>Sordariomycetes</taxon>
        <taxon>Hypocreomycetidae</taxon>
        <taxon>Hypocreales</taxon>
        <taxon>Nectriaceae</taxon>
        <taxon>Fusarium</taxon>
        <taxon>Fusarium solani species complex</taxon>
        <taxon>Fusarium vanettenii</taxon>
    </lineage>
</organism>
<dbReference type="PANTHER" id="PTHR42354:SF1">
    <property type="entry name" value="C2H2-TYPE DOMAIN-CONTAINING PROTEIN"/>
    <property type="match status" value="1"/>
</dbReference>
<proteinExistence type="predicted"/>
<feature type="compositionally biased region" description="Basic and acidic residues" evidence="1">
    <location>
        <begin position="217"/>
        <end position="231"/>
    </location>
</feature>
<dbReference type="Proteomes" id="UP000005206">
    <property type="component" value="Chromosome 12"/>
</dbReference>
<keyword evidence="4" id="KW-1185">Reference proteome</keyword>
<name>C7ZII1_FUSV7</name>
<dbReference type="HOGENOM" id="CLU_033933_0_0_1"/>
<dbReference type="EMBL" id="GG698930">
    <property type="protein sequence ID" value="EEU36207.1"/>
    <property type="molecule type" value="Genomic_DNA"/>
</dbReference>
<evidence type="ECO:0000256" key="2">
    <source>
        <dbReference type="SAM" id="Phobius"/>
    </source>
</evidence>
<reference evidence="3 4" key="1">
    <citation type="journal article" date="2009" name="PLoS Genet.">
        <title>The genome of Nectria haematococca: contribution of supernumerary chromosomes to gene expansion.</title>
        <authorList>
            <person name="Coleman J.J."/>
            <person name="Rounsley S.D."/>
            <person name="Rodriguez-Carres M."/>
            <person name="Kuo A."/>
            <person name="Wasmann C.C."/>
            <person name="Grimwood J."/>
            <person name="Schmutz J."/>
            <person name="Taga M."/>
            <person name="White G.J."/>
            <person name="Zhou S."/>
            <person name="Schwartz D.C."/>
            <person name="Freitag M."/>
            <person name="Ma L.J."/>
            <person name="Danchin E.G."/>
            <person name="Henrissat B."/>
            <person name="Coutinho P.M."/>
            <person name="Nelson D.R."/>
            <person name="Straney D."/>
            <person name="Napoli C.A."/>
            <person name="Barker B.M."/>
            <person name="Gribskov M."/>
            <person name="Rep M."/>
            <person name="Kroken S."/>
            <person name="Molnar I."/>
            <person name="Rensing C."/>
            <person name="Kennell J.C."/>
            <person name="Zamora J."/>
            <person name="Farman M.L."/>
            <person name="Selker E.U."/>
            <person name="Salamov A."/>
            <person name="Shapiro H."/>
            <person name="Pangilinan J."/>
            <person name="Lindquist E."/>
            <person name="Lamers C."/>
            <person name="Grigoriev I.V."/>
            <person name="Geiser D.M."/>
            <person name="Covert S.F."/>
            <person name="Temporini E."/>
            <person name="Vanetten H.D."/>
        </authorList>
    </citation>
    <scope>NUCLEOTIDE SEQUENCE [LARGE SCALE GENOMIC DNA]</scope>
    <source>
        <strain evidence="4">ATCC MYA-4622 / CBS 123669 / FGSC 9596 / NRRL 45880 / 77-13-4</strain>
    </source>
</reference>
<dbReference type="InParanoid" id="C7ZII1"/>
<dbReference type="PANTHER" id="PTHR42354">
    <property type="entry name" value="C2H2-TYPE DOMAIN-CONTAINING PROTEIN"/>
    <property type="match status" value="1"/>
</dbReference>
<dbReference type="STRING" id="660122.C7ZII1"/>
<feature type="compositionally biased region" description="Basic and acidic residues" evidence="1">
    <location>
        <begin position="62"/>
        <end position="84"/>
    </location>
</feature>
<evidence type="ECO:0000313" key="4">
    <source>
        <dbReference type="Proteomes" id="UP000005206"/>
    </source>
</evidence>
<dbReference type="KEGG" id="nhe:NECHADRAFT_87152"/>
<evidence type="ECO:0000313" key="3">
    <source>
        <dbReference type="EMBL" id="EEU36207.1"/>
    </source>
</evidence>
<feature type="region of interest" description="Disordered" evidence="1">
    <location>
        <begin position="62"/>
        <end position="89"/>
    </location>
</feature>
<dbReference type="eggNOG" id="ENOG502SKVR">
    <property type="taxonomic scope" value="Eukaryota"/>
</dbReference>
<dbReference type="GeneID" id="9674302"/>
<feature type="compositionally biased region" description="Low complexity" evidence="1">
    <location>
        <begin position="197"/>
        <end position="216"/>
    </location>
</feature>
<dbReference type="RefSeq" id="XP_003041920.1">
    <property type="nucleotide sequence ID" value="XM_003041874.1"/>
</dbReference>
<feature type="region of interest" description="Disordered" evidence="1">
    <location>
        <begin position="182"/>
        <end position="231"/>
    </location>
</feature>
<keyword evidence="2" id="KW-1133">Transmembrane helix</keyword>
<feature type="transmembrane region" description="Helical" evidence="2">
    <location>
        <begin position="16"/>
        <end position="36"/>
    </location>
</feature>
<sequence>MNHANMIEDKHLKKTYIIAVLCSTLVGTFTSSIGLWDRVKERRKQNHRDTTQDEEIKKLKEQVEKSEKKAKEKDQALEKEKETDEVSASLKKSSALISREFEDGYERLGRKFAIGDVVTENKLQAQVIALQQTVINVLQDAVYHGRRLDRVDMQHLIAASNAARDRSLGALREQRQRLLMATEKPRPALAPPPKSLPPQKALPAPARSRASSIIRSECSRSEHPRSEPVRSEPDPLYCIYSIDLQCDKNMRMASTFAPGGICQCPACGIKLGVEADDIWAIRKPTTKWITIDGYEREVDEDLEFIVNQRFVIKCHTPDGDFACVLCTKFRDGDVLCASADALINHVGRSHSIEELEWEPDFRMRAL</sequence>
<dbReference type="VEuPathDB" id="FungiDB:NECHADRAFT_87152"/>
<gene>
    <name evidence="3" type="ORF">NECHADRAFT_87152</name>
</gene>
<keyword evidence="2" id="KW-0472">Membrane</keyword>
<accession>C7ZII1</accession>
<dbReference type="OMA" id="MNYASWI"/>
<dbReference type="AlphaFoldDB" id="C7ZII1"/>
<keyword evidence="2" id="KW-0812">Transmembrane</keyword>
<evidence type="ECO:0000256" key="1">
    <source>
        <dbReference type="SAM" id="MobiDB-lite"/>
    </source>
</evidence>
<dbReference type="OrthoDB" id="5309037at2759"/>
<protein>
    <submittedName>
        <fullName evidence="3">Uncharacterized protein</fullName>
    </submittedName>
</protein>